<dbReference type="SUPFAM" id="SSF46894">
    <property type="entry name" value="C-terminal effector domain of the bipartite response regulators"/>
    <property type="match status" value="1"/>
</dbReference>
<keyword evidence="2" id="KW-0238">DNA-binding</keyword>
<dbReference type="Pfam" id="PF25873">
    <property type="entry name" value="WHD_MalT"/>
    <property type="match status" value="1"/>
</dbReference>
<dbReference type="GO" id="GO:0006355">
    <property type="term" value="P:regulation of DNA-templated transcription"/>
    <property type="evidence" value="ECO:0007669"/>
    <property type="project" value="InterPro"/>
</dbReference>
<dbReference type="PROSITE" id="PS50043">
    <property type="entry name" value="HTH_LUXR_2"/>
    <property type="match status" value="1"/>
</dbReference>
<evidence type="ECO:0000313" key="5">
    <source>
        <dbReference type="EMBL" id="MDB2002505.1"/>
    </source>
</evidence>
<keyword evidence="3" id="KW-0804">Transcription</keyword>
<evidence type="ECO:0000256" key="2">
    <source>
        <dbReference type="ARBA" id="ARBA00023125"/>
    </source>
</evidence>
<reference evidence="5" key="1">
    <citation type="submission" date="2023-01" db="EMBL/GenBank/DDBJ databases">
        <title>Human gut microbiome strain richness.</title>
        <authorList>
            <person name="Chen-Liaw A."/>
        </authorList>
    </citation>
    <scope>NUCLEOTIDE SEQUENCE</scope>
    <source>
        <strain evidence="5">B1_m1001713B170214d0_201011</strain>
    </source>
</reference>
<dbReference type="AlphaFoldDB" id="A0AAW6AY99"/>
<dbReference type="InterPro" id="IPR059106">
    <property type="entry name" value="WHD_MalT"/>
</dbReference>
<dbReference type="GeneID" id="57970699"/>
<evidence type="ECO:0000256" key="3">
    <source>
        <dbReference type="ARBA" id="ARBA00023163"/>
    </source>
</evidence>
<name>A0AAW6AY99_CLOSY</name>
<dbReference type="InterPro" id="IPR016032">
    <property type="entry name" value="Sig_transdc_resp-reg_C-effctor"/>
</dbReference>
<dbReference type="CDD" id="cd06170">
    <property type="entry name" value="LuxR_C_like"/>
    <property type="match status" value="1"/>
</dbReference>
<feature type="domain" description="HTH luxR-type" evidence="4">
    <location>
        <begin position="755"/>
        <end position="822"/>
    </location>
</feature>
<proteinExistence type="predicted"/>
<dbReference type="PANTHER" id="PTHR44688">
    <property type="entry name" value="DNA-BINDING TRANSCRIPTIONAL ACTIVATOR DEVR_DOSR"/>
    <property type="match status" value="1"/>
</dbReference>
<accession>A0AAW6AY99</accession>
<evidence type="ECO:0000259" key="4">
    <source>
        <dbReference type="PROSITE" id="PS50043"/>
    </source>
</evidence>
<dbReference type="Proteomes" id="UP001300871">
    <property type="component" value="Unassembled WGS sequence"/>
</dbReference>
<comment type="caution">
    <text evidence="5">The sequence shown here is derived from an EMBL/GenBank/DDBJ whole genome shotgun (WGS) entry which is preliminary data.</text>
</comment>
<dbReference type="InterPro" id="IPR000792">
    <property type="entry name" value="Tscrpt_reg_LuxR_C"/>
</dbReference>
<sequence length="822" mass="94165">MPRTRQLKQDIKYYPKALMERLENIKSYPMTLLEADSGFGKSTALQHFFDTRNPEAIPLHQHEFHSETPAEAWKVFCSLIAAFDKESAEKLFVIGMPDEDTMPEIARTIQGISCGRETFLLLDNFQLWELYRPCEFLKYLSGHGGEKLHIVVATHPYSKEERGGLIRSGLLYLLQEEAFAFSREDTDAYYREAGLPLTGVQLEEVMRLTDGWVMALYIQMDAFVRTGEFEQGGMTALMQKTFWGGLSGDEKDFLLKVSIFPTFTLSQAQAFSGLTMEGTENRLREKRFFIRYDRENSCYTMHTQLQKMLEEKFTHLPEERQKEIYLKGGGLAEKAGDRMNTLRFYYHAGAWERLYAMPLTSYDIADAIDETTTPMILDIMEHTTHEMKVRYPKSLVPLAFTLFFLGQNEELLRQKDEIESVIAECSVSEEEKDAMRGELELLLSFLEYNRIDAMSGRHRRALKLLGGPATLINSKSTWTFGSPSVLYMYWRESGKLNEEIEQMDECMPYYYRLSRGHGTGAELIMRAEAHLHRGETDEAEILCHRAIFTADSKRQNSIAQCGVFTLARLALLHGDRELLEDSLATLRDRSYRNTEDLCRYTYDLAKGYLSLLLGKPEEVAPWLAEGKIDDRRLVIMSQPFAHIIYGRMLLEKKEYKKLLGMGGYVMGISSIFPNLLPQVYMKIYMAQALDAGVKRVEAAQLLAEALEMALPDRMYLPFAENYERIKKLLPDCCEQEARGKIAELAHRVREGIAAVSAKTEELTPREKDVLKLLVVGKTNPEIMDALHLSLSTVKKDVSAILRKFGIASRELVKGKDFDELIK</sequence>
<dbReference type="GO" id="GO:0003677">
    <property type="term" value="F:DNA binding"/>
    <property type="evidence" value="ECO:0007669"/>
    <property type="project" value="UniProtKB-KW"/>
</dbReference>
<organism evidence="5 6">
    <name type="scientific">Clostridium symbiosum</name>
    <name type="common">Bacteroides symbiosus</name>
    <dbReference type="NCBI Taxonomy" id="1512"/>
    <lineage>
        <taxon>Bacteria</taxon>
        <taxon>Bacillati</taxon>
        <taxon>Bacillota</taxon>
        <taxon>Clostridia</taxon>
        <taxon>Lachnospirales</taxon>
        <taxon>Lachnospiraceae</taxon>
        <taxon>Otoolea</taxon>
    </lineage>
</organism>
<dbReference type="EMBL" id="JAQLGM010000076">
    <property type="protein sequence ID" value="MDB2002505.1"/>
    <property type="molecule type" value="Genomic_DNA"/>
</dbReference>
<gene>
    <name evidence="5" type="ORF">PM006_20095</name>
</gene>
<dbReference type="PANTHER" id="PTHR44688:SF16">
    <property type="entry name" value="DNA-BINDING TRANSCRIPTIONAL ACTIVATOR DEVR_DOSR"/>
    <property type="match status" value="1"/>
</dbReference>
<evidence type="ECO:0000313" key="6">
    <source>
        <dbReference type="Proteomes" id="UP001300871"/>
    </source>
</evidence>
<dbReference type="Gene3D" id="1.10.10.10">
    <property type="entry name" value="Winged helix-like DNA-binding domain superfamily/Winged helix DNA-binding domain"/>
    <property type="match status" value="1"/>
</dbReference>
<dbReference type="Gene3D" id="1.25.40.10">
    <property type="entry name" value="Tetratricopeptide repeat domain"/>
    <property type="match status" value="1"/>
</dbReference>
<evidence type="ECO:0000256" key="1">
    <source>
        <dbReference type="ARBA" id="ARBA00023015"/>
    </source>
</evidence>
<protein>
    <submittedName>
        <fullName evidence="5">LuxR C-terminal-related transcriptional regulator</fullName>
    </submittedName>
</protein>
<keyword evidence="1" id="KW-0805">Transcription regulation</keyword>
<dbReference type="SMART" id="SM00421">
    <property type="entry name" value="HTH_LUXR"/>
    <property type="match status" value="1"/>
</dbReference>
<dbReference type="InterPro" id="IPR011990">
    <property type="entry name" value="TPR-like_helical_dom_sf"/>
</dbReference>
<dbReference type="RefSeq" id="WP_243133767.1">
    <property type="nucleotide sequence ID" value="NZ_JANKAG010000014.1"/>
</dbReference>
<dbReference type="Pfam" id="PF00196">
    <property type="entry name" value="GerE"/>
    <property type="match status" value="1"/>
</dbReference>
<dbReference type="InterPro" id="IPR036388">
    <property type="entry name" value="WH-like_DNA-bd_sf"/>
</dbReference>
<dbReference type="PRINTS" id="PR00038">
    <property type="entry name" value="HTHLUXR"/>
</dbReference>